<organism evidence="3 4">
    <name type="scientific">Pedobacter steynii</name>
    <dbReference type="NCBI Taxonomy" id="430522"/>
    <lineage>
        <taxon>Bacteria</taxon>
        <taxon>Pseudomonadati</taxon>
        <taxon>Bacteroidota</taxon>
        <taxon>Sphingobacteriia</taxon>
        <taxon>Sphingobacteriales</taxon>
        <taxon>Sphingobacteriaceae</taxon>
        <taxon>Pedobacter</taxon>
    </lineage>
</organism>
<evidence type="ECO:0000313" key="4">
    <source>
        <dbReference type="Proteomes" id="UP000183200"/>
    </source>
</evidence>
<feature type="signal peptide" evidence="1">
    <location>
        <begin position="1"/>
        <end position="23"/>
    </location>
</feature>
<reference evidence="4" key="1">
    <citation type="submission" date="2016-10" db="EMBL/GenBank/DDBJ databases">
        <authorList>
            <person name="Varghese N."/>
            <person name="Submissions S."/>
        </authorList>
    </citation>
    <scope>NUCLEOTIDE SEQUENCE [LARGE SCALE GENOMIC DNA]</scope>
    <source>
        <strain evidence="4">DSM 19110</strain>
    </source>
</reference>
<keyword evidence="4" id="KW-1185">Reference proteome</keyword>
<dbReference type="PANTHER" id="PTHR43283">
    <property type="entry name" value="BETA-LACTAMASE-RELATED"/>
    <property type="match status" value="1"/>
</dbReference>
<evidence type="ECO:0000256" key="1">
    <source>
        <dbReference type="SAM" id="SignalP"/>
    </source>
</evidence>
<dbReference type="InterPro" id="IPR001466">
    <property type="entry name" value="Beta-lactam-related"/>
</dbReference>
<dbReference type="EMBL" id="FNGY01000013">
    <property type="protein sequence ID" value="SDO29480.1"/>
    <property type="molecule type" value="Genomic_DNA"/>
</dbReference>
<feature type="chain" id="PRO_5010230789" evidence="1">
    <location>
        <begin position="24"/>
        <end position="371"/>
    </location>
</feature>
<dbReference type="SUPFAM" id="SSF56601">
    <property type="entry name" value="beta-lactamase/transpeptidase-like"/>
    <property type="match status" value="1"/>
</dbReference>
<dbReference type="Gene3D" id="3.40.710.10">
    <property type="entry name" value="DD-peptidase/beta-lactamase superfamily"/>
    <property type="match status" value="1"/>
</dbReference>
<dbReference type="AlphaFoldDB" id="A0A1H0IDX4"/>
<evidence type="ECO:0000259" key="2">
    <source>
        <dbReference type="Pfam" id="PF00144"/>
    </source>
</evidence>
<name>A0A1H0IDX4_9SPHI</name>
<dbReference type="PANTHER" id="PTHR43283:SF18">
    <property type="match status" value="1"/>
</dbReference>
<dbReference type="OrthoDB" id="1357763at2"/>
<dbReference type="Pfam" id="PF00144">
    <property type="entry name" value="Beta-lactamase"/>
    <property type="match status" value="1"/>
</dbReference>
<feature type="domain" description="Beta-lactamase-related" evidence="2">
    <location>
        <begin position="38"/>
        <end position="358"/>
    </location>
</feature>
<dbReference type="InterPro" id="IPR050789">
    <property type="entry name" value="Diverse_Enzym_Activities"/>
</dbReference>
<gene>
    <name evidence="3" type="ORF">SAMN05421820_113121</name>
</gene>
<accession>A0A1H0IDX4</accession>
<sequence>MNKKALPIGLFIMLLFLSFKSSAQLQTLKGSKLSVEQLDKFIKKQMDSLGLPGLSFALINKGKVVYHRSLGVSDIVTKKKVDANSLFEAASLSKPLFSYFVLKLVDQKVLNLDTPLYRYLPYPDIAKDECYKLITARMVLSHTTGFPNWRYFDKRDENRYKYGELYIRFTPGTQFAYSGEGYSYLARVIAHLNHLTLQTLDPYFQSEAAKPLQLKNSWFSGNDYITKHRVKGHADGKLTGKRWPTAFPEQDSTWFEPAGGLHTEAVDYSTFLIALMTGKGLSKKSSNELFKEQVQLDKSTPHFLVNGDAAWGLGIAIRPVSYGVIYEHGGNNGDAQSGFKINKANKNGYVFFTNCDKGVVFNKNIGTLLGN</sequence>
<dbReference type="InterPro" id="IPR012338">
    <property type="entry name" value="Beta-lactam/transpept-like"/>
</dbReference>
<dbReference type="Proteomes" id="UP000183200">
    <property type="component" value="Unassembled WGS sequence"/>
</dbReference>
<dbReference type="RefSeq" id="WP_074612318.1">
    <property type="nucleotide sequence ID" value="NZ_FNGY01000013.1"/>
</dbReference>
<proteinExistence type="predicted"/>
<keyword evidence="1" id="KW-0732">Signal</keyword>
<protein>
    <submittedName>
        <fullName evidence="3">CubicO group peptidase, beta-lactamase class C family</fullName>
    </submittedName>
</protein>
<evidence type="ECO:0000313" key="3">
    <source>
        <dbReference type="EMBL" id="SDO29480.1"/>
    </source>
</evidence>